<dbReference type="AlphaFoldDB" id="A0A175RVZ2"/>
<dbReference type="Proteomes" id="UP000078529">
    <property type="component" value="Unassembled WGS sequence"/>
</dbReference>
<keyword evidence="6" id="KW-1185">Reference proteome</keyword>
<sequence length="283" mass="31083">MLESLQPEIAGRELTLIVADNDCDPVVETLVSEFPREAGQRFIYLPVSERGLSPNRNALVDAAMREAPDWRRLIMMDDDGYVSEGWLATLLACADTYEPHLVGGPVEGLLPPDAGLLARNSIFASRRGAATGPTKLLRTAQNLLISRRLLDLVESPLFRNAYKASGGEDYDLFRRVQAAGGEMVWCEEALVYEPPAEQLRPATVLKRYYTTGIYMSKIDQSYDGTGATWRLAVKGSVGALARLALSLPKLRKDPIAKNLLTIAHYSGRLVGMAGGHTSRYDKS</sequence>
<comment type="caution">
    <text evidence="5">The sequence shown here is derived from an EMBL/GenBank/DDBJ whole genome shotgun (WGS) entry which is preliminary data.</text>
</comment>
<protein>
    <recommendedName>
        <fullName evidence="4">Glycosyltransferase 2-like domain-containing protein</fullName>
    </recommendedName>
</protein>
<dbReference type="PATRIC" id="fig|401562.4.peg.661"/>
<accession>A0A175RVZ2</accession>
<name>A0A175RVZ2_9HYPH</name>
<evidence type="ECO:0000256" key="1">
    <source>
        <dbReference type="ARBA" id="ARBA00006739"/>
    </source>
</evidence>
<evidence type="ECO:0000313" key="5">
    <source>
        <dbReference type="EMBL" id="KTR07052.1"/>
    </source>
</evidence>
<feature type="domain" description="Glycosyltransferase 2-like" evidence="4">
    <location>
        <begin position="14"/>
        <end position="105"/>
    </location>
</feature>
<dbReference type="GO" id="GO:0016757">
    <property type="term" value="F:glycosyltransferase activity"/>
    <property type="evidence" value="ECO:0007669"/>
    <property type="project" value="UniProtKB-KW"/>
</dbReference>
<proteinExistence type="inferred from homology"/>
<evidence type="ECO:0000256" key="2">
    <source>
        <dbReference type="ARBA" id="ARBA00022676"/>
    </source>
</evidence>
<keyword evidence="3" id="KW-0808">Transferase</keyword>
<dbReference type="InterPro" id="IPR029044">
    <property type="entry name" value="Nucleotide-diphossugar_trans"/>
</dbReference>
<dbReference type="Gene3D" id="3.90.550.10">
    <property type="entry name" value="Spore Coat Polysaccharide Biosynthesis Protein SpsA, Chain A"/>
    <property type="match status" value="1"/>
</dbReference>
<dbReference type="Pfam" id="PF00535">
    <property type="entry name" value="Glycos_transf_2"/>
    <property type="match status" value="1"/>
</dbReference>
<dbReference type="InterPro" id="IPR001173">
    <property type="entry name" value="Glyco_trans_2-like"/>
</dbReference>
<evidence type="ECO:0000313" key="6">
    <source>
        <dbReference type="Proteomes" id="UP000078529"/>
    </source>
</evidence>
<comment type="similarity">
    <text evidence="1">Belongs to the glycosyltransferase 2 family.</text>
</comment>
<dbReference type="PANTHER" id="PTHR43179:SF12">
    <property type="entry name" value="GALACTOFURANOSYLTRANSFERASE GLFT2"/>
    <property type="match status" value="1"/>
</dbReference>
<evidence type="ECO:0000256" key="3">
    <source>
        <dbReference type="ARBA" id="ARBA00022679"/>
    </source>
</evidence>
<dbReference type="PANTHER" id="PTHR43179">
    <property type="entry name" value="RHAMNOSYLTRANSFERASE WBBL"/>
    <property type="match status" value="1"/>
</dbReference>
<keyword evidence="2" id="KW-0328">Glycosyltransferase</keyword>
<organism evidence="5 6">
    <name type="scientific">Aureimonas ureilytica</name>
    <dbReference type="NCBI Taxonomy" id="401562"/>
    <lineage>
        <taxon>Bacteria</taxon>
        <taxon>Pseudomonadati</taxon>
        <taxon>Pseudomonadota</taxon>
        <taxon>Alphaproteobacteria</taxon>
        <taxon>Hyphomicrobiales</taxon>
        <taxon>Aurantimonadaceae</taxon>
        <taxon>Aureimonas</taxon>
    </lineage>
</organism>
<reference evidence="5 6" key="1">
    <citation type="journal article" date="2016" name="Front. Microbiol.">
        <title>Genomic Resource of Rice Seed Associated Bacteria.</title>
        <authorList>
            <person name="Midha S."/>
            <person name="Bansal K."/>
            <person name="Sharma S."/>
            <person name="Kumar N."/>
            <person name="Patil P.P."/>
            <person name="Chaudhry V."/>
            <person name="Patil P.B."/>
        </authorList>
    </citation>
    <scope>NUCLEOTIDE SEQUENCE [LARGE SCALE GENOMIC DNA]</scope>
    <source>
        <strain evidence="5 6">NS365</strain>
    </source>
</reference>
<dbReference type="EMBL" id="LDQA01000013">
    <property type="protein sequence ID" value="KTR07052.1"/>
    <property type="molecule type" value="Genomic_DNA"/>
</dbReference>
<dbReference type="SUPFAM" id="SSF53448">
    <property type="entry name" value="Nucleotide-diphospho-sugar transferases"/>
    <property type="match status" value="1"/>
</dbReference>
<evidence type="ECO:0000259" key="4">
    <source>
        <dbReference type="Pfam" id="PF00535"/>
    </source>
</evidence>
<gene>
    <name evidence="5" type="ORF">NS365_05250</name>
</gene>